<comment type="caution">
    <text evidence="1">The sequence shown here is derived from an EMBL/GenBank/DDBJ whole genome shotgun (WGS) entry which is preliminary data.</text>
</comment>
<dbReference type="EMBL" id="BMAU01021190">
    <property type="protein sequence ID" value="GFX96148.1"/>
    <property type="molecule type" value="Genomic_DNA"/>
</dbReference>
<dbReference type="AlphaFoldDB" id="A0A8X6V1W4"/>
<evidence type="ECO:0000313" key="1">
    <source>
        <dbReference type="EMBL" id="GFX96148.1"/>
    </source>
</evidence>
<accession>A0A8X6V1W4</accession>
<organism evidence="1 2">
    <name type="scientific">Trichonephila clavipes</name>
    <name type="common">Golden silk orbweaver</name>
    <name type="synonym">Nephila clavipes</name>
    <dbReference type="NCBI Taxonomy" id="2585209"/>
    <lineage>
        <taxon>Eukaryota</taxon>
        <taxon>Metazoa</taxon>
        <taxon>Ecdysozoa</taxon>
        <taxon>Arthropoda</taxon>
        <taxon>Chelicerata</taxon>
        <taxon>Arachnida</taxon>
        <taxon>Araneae</taxon>
        <taxon>Araneomorphae</taxon>
        <taxon>Entelegynae</taxon>
        <taxon>Araneoidea</taxon>
        <taxon>Nephilidae</taxon>
        <taxon>Trichonephila</taxon>
    </lineage>
</organism>
<reference evidence="1" key="1">
    <citation type="submission" date="2020-08" db="EMBL/GenBank/DDBJ databases">
        <title>Multicomponent nature underlies the extraordinary mechanical properties of spider dragline silk.</title>
        <authorList>
            <person name="Kono N."/>
            <person name="Nakamura H."/>
            <person name="Mori M."/>
            <person name="Yoshida Y."/>
            <person name="Ohtoshi R."/>
            <person name="Malay A.D."/>
            <person name="Moran D.A.P."/>
            <person name="Tomita M."/>
            <person name="Numata K."/>
            <person name="Arakawa K."/>
        </authorList>
    </citation>
    <scope>NUCLEOTIDE SEQUENCE</scope>
</reference>
<sequence length="90" mass="10100">MPGRNLQTTNKLHCVKPIIGALPIMRMRRTVVKLTLLRIGHTRYTHRHLLLGINSERTSSSESINTPSELSIFCDSELLKTADTARTSSI</sequence>
<keyword evidence="2" id="KW-1185">Reference proteome</keyword>
<protein>
    <submittedName>
        <fullName evidence="1">Uncharacterized protein</fullName>
    </submittedName>
</protein>
<name>A0A8X6V1W4_TRICX</name>
<gene>
    <name evidence="1" type="ORF">TNCV_2290371</name>
</gene>
<evidence type="ECO:0000313" key="2">
    <source>
        <dbReference type="Proteomes" id="UP000887159"/>
    </source>
</evidence>
<dbReference type="Proteomes" id="UP000887159">
    <property type="component" value="Unassembled WGS sequence"/>
</dbReference>
<proteinExistence type="predicted"/>